<evidence type="ECO:0000313" key="2">
    <source>
        <dbReference type="Proteomes" id="UP000184480"/>
    </source>
</evidence>
<evidence type="ECO:0000313" key="1">
    <source>
        <dbReference type="EMBL" id="SHF77361.1"/>
    </source>
</evidence>
<protein>
    <submittedName>
        <fullName evidence="1">Uncharacterized protein</fullName>
    </submittedName>
</protein>
<dbReference type="EMBL" id="FQUC01000010">
    <property type="protein sequence ID" value="SHF77361.1"/>
    <property type="molecule type" value="Genomic_DNA"/>
</dbReference>
<dbReference type="STRING" id="1346286.SAMN05444362_1105"/>
<accession>A0A1M5EE52</accession>
<keyword evidence="2" id="KW-1185">Reference proteome</keyword>
<organism evidence="1 2">
    <name type="scientific">Dysgonomonas macrotermitis</name>
    <dbReference type="NCBI Taxonomy" id="1346286"/>
    <lineage>
        <taxon>Bacteria</taxon>
        <taxon>Pseudomonadati</taxon>
        <taxon>Bacteroidota</taxon>
        <taxon>Bacteroidia</taxon>
        <taxon>Bacteroidales</taxon>
        <taxon>Dysgonomonadaceae</taxon>
        <taxon>Dysgonomonas</taxon>
    </lineage>
</organism>
<sequence length="266" mass="28696">MKNIFVLLFLLLGGIIYGQVSINTLNPLSGVLHIDSSGDNGTGTPTSVQTSDDIFISNSGYVGVGHAVPQAQFHLKTSDQYNGSIKIEDGSQFNARVLRSDANGKSVWAYAGEVQTVYAQLGSGINVLLSTINVAVDIFTDTQGYIYLNPGMWLVTCSMSLNFQTSETTSLLYRCWIRSSFSDIAGGSYSADIVGPKYASGVAYSIGYGQLNGFIVIHNQTSAIKRYYYVLAYSSKVNSPTDSILMNFAKGGVEGNTIIAYKMKDN</sequence>
<dbReference type="Proteomes" id="UP000184480">
    <property type="component" value="Unassembled WGS sequence"/>
</dbReference>
<dbReference type="AlphaFoldDB" id="A0A1M5EE52"/>
<proteinExistence type="predicted"/>
<reference evidence="2" key="1">
    <citation type="submission" date="2016-11" db="EMBL/GenBank/DDBJ databases">
        <authorList>
            <person name="Varghese N."/>
            <person name="Submissions S."/>
        </authorList>
    </citation>
    <scope>NUCLEOTIDE SEQUENCE [LARGE SCALE GENOMIC DNA]</scope>
    <source>
        <strain evidence="2">DSM 27370</strain>
    </source>
</reference>
<dbReference type="OrthoDB" id="1252924at2"/>
<dbReference type="RefSeq" id="WP_062182167.1">
    <property type="nucleotide sequence ID" value="NZ_BBXL01000016.1"/>
</dbReference>
<name>A0A1M5EE52_9BACT</name>
<gene>
    <name evidence="1" type="ORF">SAMN05444362_1105</name>
</gene>